<comment type="caution">
    <text evidence="3">The sequence shown here is derived from an EMBL/GenBank/DDBJ whole genome shotgun (WGS) entry which is preliminary data.</text>
</comment>
<organism evidence="3 4">
    <name type="scientific">Bacteroides reticulotermitis</name>
    <dbReference type="NCBI Taxonomy" id="1133319"/>
    <lineage>
        <taxon>Bacteria</taxon>
        <taxon>Pseudomonadati</taxon>
        <taxon>Bacteroidota</taxon>
        <taxon>Bacteroidia</taxon>
        <taxon>Bacteroidales</taxon>
        <taxon>Bacteroidaceae</taxon>
        <taxon>Bacteroides</taxon>
    </lineage>
</organism>
<evidence type="ECO:0000256" key="1">
    <source>
        <dbReference type="SAM" id="MobiDB-lite"/>
    </source>
</evidence>
<sequence>MDNVNLAPENNGATQEHGYLMAYDKKEQKAKGVKGIAANGELETLEANEADKGQFIKVDQRGNFFTNFGKNFLYHYNNPRRYSLYNIPKETPVEQAKEKIEAAQLPQNEAVRKELASTRVYNNHRYNEREINWEQAARYGITPDVLKNSKDSLERMLQGKSSAVAFHIAKPSELGRESGDAKLSLFRDENGVVKFDIHYIRQAPKVGEDYRGYTLTEADLKTLNQTGNLGKTVDMVIDYRTKETKPCYLSKDPVTNELFHMPVEQARVPRKVKDYTLSPSEYEAALRGEEVPIRFKSNNGNYYTTSIQMSAAERGVEFLWERSTKKLEEGQKQEQQQNSNGEQQVNGLVQTAGKPLNKEEASRQAEKKTRTRKPTITPKM</sequence>
<feature type="region of interest" description="Disordered" evidence="1">
    <location>
        <begin position="327"/>
        <end position="380"/>
    </location>
</feature>
<dbReference type="AlphaFoldDB" id="A0A840CVL7"/>
<protein>
    <recommendedName>
        <fullName evidence="2">DUF4099 domain-containing protein</fullName>
    </recommendedName>
</protein>
<dbReference type="RefSeq" id="WP_044159242.1">
    <property type="nucleotide sequence ID" value="NZ_JACIER010000003.1"/>
</dbReference>
<accession>A0A840CVL7</accession>
<gene>
    <name evidence="3" type="ORF">GGR06_001133</name>
</gene>
<proteinExistence type="predicted"/>
<feature type="compositionally biased region" description="Low complexity" evidence="1">
    <location>
        <begin position="333"/>
        <end position="347"/>
    </location>
</feature>
<dbReference type="InterPro" id="IPR025343">
    <property type="entry name" value="DUF4099"/>
</dbReference>
<dbReference type="Pfam" id="PF13351">
    <property type="entry name" value="DUF4099"/>
    <property type="match status" value="1"/>
</dbReference>
<reference evidence="3" key="1">
    <citation type="submission" date="2020-08" db="EMBL/GenBank/DDBJ databases">
        <title>Genomic Encyclopedia of Type Strains, Phase IV (KMG-IV): sequencing the most valuable type-strain genomes for metagenomic binning, comparative biology and taxonomic classification.</title>
        <authorList>
            <person name="Goeker M."/>
        </authorList>
    </citation>
    <scope>NUCLEOTIDE SEQUENCE [LARGE SCALE GENOMIC DNA]</scope>
    <source>
        <strain evidence="3">DSM 105720</strain>
    </source>
</reference>
<evidence type="ECO:0000313" key="3">
    <source>
        <dbReference type="EMBL" id="MBB4043366.1"/>
    </source>
</evidence>
<evidence type="ECO:0000313" key="4">
    <source>
        <dbReference type="Proteomes" id="UP000560658"/>
    </source>
</evidence>
<evidence type="ECO:0000259" key="2">
    <source>
        <dbReference type="Pfam" id="PF13351"/>
    </source>
</evidence>
<name>A0A840CVL7_9BACE</name>
<dbReference type="Proteomes" id="UP000560658">
    <property type="component" value="Unassembled WGS sequence"/>
</dbReference>
<feature type="domain" description="DUF4099" evidence="2">
    <location>
        <begin position="126"/>
        <end position="206"/>
    </location>
</feature>
<dbReference type="EMBL" id="JACIER010000003">
    <property type="protein sequence ID" value="MBB4043366.1"/>
    <property type="molecule type" value="Genomic_DNA"/>
</dbReference>
<feature type="compositionally biased region" description="Basic and acidic residues" evidence="1">
    <location>
        <begin position="356"/>
        <end position="368"/>
    </location>
</feature>
<keyword evidence="4" id="KW-1185">Reference proteome</keyword>